<keyword evidence="7" id="KW-1185">Reference proteome</keyword>
<organism evidence="6 7">
    <name type="scientific">Rhizobium jaguaris</name>
    <dbReference type="NCBI Taxonomy" id="1312183"/>
    <lineage>
        <taxon>Bacteria</taxon>
        <taxon>Pseudomonadati</taxon>
        <taxon>Pseudomonadota</taxon>
        <taxon>Alphaproteobacteria</taxon>
        <taxon>Hyphomicrobiales</taxon>
        <taxon>Rhizobiaceae</taxon>
        <taxon>Rhizobium/Agrobacterium group</taxon>
        <taxon>Rhizobium</taxon>
    </lineage>
</organism>
<sequence length="190" mass="21350">MPRPSVRGKLVDAGYETLFSQGFQGSSIQDITEAAGVPKGSFFNHFKTKEALVLEALARYEEVGRGDLLFDETKPPLQRLRQHFEFLADRLEGWDFNRGCMIGNFATEMADAYPVVREALLGALTRWTDAVASVLRSAQTAGEIDPRHDADLLARFLVNGWEGAVIRLRIVRNRQPLDEFFAICFGMLLK</sequence>
<dbReference type="PROSITE" id="PS50977">
    <property type="entry name" value="HTH_TETR_2"/>
    <property type="match status" value="1"/>
</dbReference>
<evidence type="ECO:0000256" key="3">
    <source>
        <dbReference type="ARBA" id="ARBA00023163"/>
    </source>
</evidence>
<dbReference type="Pfam" id="PF00440">
    <property type="entry name" value="TetR_N"/>
    <property type="match status" value="1"/>
</dbReference>
<dbReference type="Proteomes" id="UP000282195">
    <property type="component" value="Chromosome"/>
</dbReference>
<evidence type="ECO:0000313" key="7">
    <source>
        <dbReference type="Proteomes" id="UP000282195"/>
    </source>
</evidence>
<protein>
    <submittedName>
        <fullName evidence="6">TetR family transcriptional regulator</fullName>
    </submittedName>
</protein>
<evidence type="ECO:0000313" key="6">
    <source>
        <dbReference type="EMBL" id="AYG59706.1"/>
    </source>
</evidence>
<gene>
    <name evidence="6" type="ORF">CCGE525_13520</name>
</gene>
<dbReference type="InterPro" id="IPR001647">
    <property type="entry name" value="HTH_TetR"/>
</dbReference>
<proteinExistence type="predicted"/>
<feature type="DNA-binding region" description="H-T-H motif" evidence="4">
    <location>
        <begin position="27"/>
        <end position="46"/>
    </location>
</feature>
<dbReference type="InterPro" id="IPR011075">
    <property type="entry name" value="TetR_C"/>
</dbReference>
<evidence type="ECO:0000259" key="5">
    <source>
        <dbReference type="PROSITE" id="PS50977"/>
    </source>
</evidence>
<keyword evidence="3" id="KW-0804">Transcription</keyword>
<accession>A0A387FXA2</accession>
<name>A0A387FXA2_9HYPH</name>
<dbReference type="Pfam" id="PF16925">
    <property type="entry name" value="TetR_C_13"/>
    <property type="match status" value="1"/>
</dbReference>
<dbReference type="OrthoDB" id="9811084at2"/>
<dbReference type="InterPro" id="IPR009057">
    <property type="entry name" value="Homeodomain-like_sf"/>
</dbReference>
<dbReference type="PRINTS" id="PR00455">
    <property type="entry name" value="HTHTETR"/>
</dbReference>
<dbReference type="SUPFAM" id="SSF46689">
    <property type="entry name" value="Homeodomain-like"/>
    <property type="match status" value="1"/>
</dbReference>
<dbReference type="SUPFAM" id="SSF48498">
    <property type="entry name" value="Tetracyclin repressor-like, C-terminal domain"/>
    <property type="match status" value="1"/>
</dbReference>
<reference evidence="6 7" key="1">
    <citation type="submission" date="2018-10" db="EMBL/GenBank/DDBJ databases">
        <title>Rhizobium etli, R. leguminosarum and a new Rhizobium genospecies from Phaseolus dumosus.</title>
        <authorList>
            <person name="Ramirez-Puebla S.T."/>
            <person name="Rogel-Hernandez M.A."/>
            <person name="Guerrero G."/>
            <person name="Ormeno-Orrillo E."/>
            <person name="Martinez-Romero J.C."/>
            <person name="Negrete-Yankelevich S."/>
            <person name="Martinez-Romero E."/>
        </authorList>
    </citation>
    <scope>NUCLEOTIDE SEQUENCE [LARGE SCALE GENOMIC DNA]</scope>
    <source>
        <strain evidence="6 7">CCGE525</strain>
    </source>
</reference>
<keyword evidence="1" id="KW-0805">Transcription regulation</keyword>
<dbReference type="RefSeq" id="WP_120704712.1">
    <property type="nucleotide sequence ID" value="NZ_JARWKY010000048.1"/>
</dbReference>
<dbReference type="PANTHER" id="PTHR47506">
    <property type="entry name" value="TRANSCRIPTIONAL REGULATORY PROTEIN"/>
    <property type="match status" value="1"/>
</dbReference>
<dbReference type="InterPro" id="IPR036271">
    <property type="entry name" value="Tet_transcr_reg_TetR-rel_C_sf"/>
</dbReference>
<dbReference type="KEGG" id="rjg:CCGE525_13520"/>
<dbReference type="PANTHER" id="PTHR47506:SF6">
    <property type="entry name" value="HTH-TYPE TRANSCRIPTIONAL REPRESSOR NEMR"/>
    <property type="match status" value="1"/>
</dbReference>
<evidence type="ECO:0000256" key="1">
    <source>
        <dbReference type="ARBA" id="ARBA00023015"/>
    </source>
</evidence>
<dbReference type="AlphaFoldDB" id="A0A387FXA2"/>
<keyword evidence="2 4" id="KW-0238">DNA-binding</keyword>
<evidence type="ECO:0000256" key="4">
    <source>
        <dbReference type="PROSITE-ProRule" id="PRU00335"/>
    </source>
</evidence>
<dbReference type="GO" id="GO:0003677">
    <property type="term" value="F:DNA binding"/>
    <property type="evidence" value="ECO:0007669"/>
    <property type="project" value="UniProtKB-UniRule"/>
</dbReference>
<evidence type="ECO:0000256" key="2">
    <source>
        <dbReference type="ARBA" id="ARBA00023125"/>
    </source>
</evidence>
<feature type="domain" description="HTH tetR-type" evidence="5">
    <location>
        <begin position="4"/>
        <end position="64"/>
    </location>
</feature>
<dbReference type="EMBL" id="CP032694">
    <property type="protein sequence ID" value="AYG59706.1"/>
    <property type="molecule type" value="Genomic_DNA"/>
</dbReference>
<dbReference type="Gene3D" id="1.10.357.10">
    <property type="entry name" value="Tetracycline Repressor, domain 2"/>
    <property type="match status" value="1"/>
</dbReference>